<accession>A0A495W9U7</accession>
<evidence type="ECO:0000256" key="5">
    <source>
        <dbReference type="SAM" id="SignalP"/>
    </source>
</evidence>
<keyword evidence="2 3" id="KW-0802">TPR repeat</keyword>
<keyword evidence="1" id="KW-0677">Repeat</keyword>
<feature type="chain" id="PRO_5019722185" evidence="5">
    <location>
        <begin position="26"/>
        <end position="277"/>
    </location>
</feature>
<dbReference type="SMART" id="SM00028">
    <property type="entry name" value="TPR"/>
    <property type="match status" value="4"/>
</dbReference>
<feature type="region of interest" description="Disordered" evidence="4">
    <location>
        <begin position="34"/>
        <end position="53"/>
    </location>
</feature>
<sequence>MKMHFRSLRTVFLFVFAGAALPVAAQYEPTTPQGQAQAVNAQNAANAAPSVADPRSRAKIHTELGALYFQAGNPAAALEHLALALDIDSSFYHAYSVRGLIYAALREYAKAEADFARALSRGANDPEVNNNYGWFLCETGKERQSVQYFDRALRDPLYETPDRAYTNAGVCLLKVGDIDQAQNYLLQAVRVSRTGALTARVGLAGIFYRRGNLDEARIYLNEALRMMEPPTAEALWLGIRIERKLGDKRAESGFTAQLRSRYPTSNEYQSFLKGNFE</sequence>
<dbReference type="Gene3D" id="1.25.40.10">
    <property type="entry name" value="Tetratricopeptide repeat domain"/>
    <property type="match status" value="1"/>
</dbReference>
<dbReference type="PANTHER" id="PTHR44858:SF1">
    <property type="entry name" value="UDP-N-ACETYLGLUCOSAMINE--PEPTIDE N-ACETYLGLUCOSAMINYLTRANSFERASE SPINDLY-RELATED"/>
    <property type="match status" value="1"/>
</dbReference>
<dbReference type="InterPro" id="IPR050498">
    <property type="entry name" value="Ycf3"/>
</dbReference>
<keyword evidence="5" id="KW-0732">Signal</keyword>
<dbReference type="InterPro" id="IPR019734">
    <property type="entry name" value="TPR_rpt"/>
</dbReference>
<dbReference type="AlphaFoldDB" id="A0A495W9U7"/>
<feature type="signal peptide" evidence="5">
    <location>
        <begin position="1"/>
        <end position="25"/>
    </location>
</feature>
<dbReference type="PANTHER" id="PTHR44858">
    <property type="entry name" value="TETRATRICOPEPTIDE REPEAT PROTEIN 6"/>
    <property type="match status" value="1"/>
</dbReference>
<name>A0A495W9U7_9RHOO</name>
<evidence type="ECO:0000313" key="7">
    <source>
        <dbReference type="Proteomes" id="UP000270626"/>
    </source>
</evidence>
<evidence type="ECO:0000313" key="6">
    <source>
        <dbReference type="EMBL" id="RKT58159.1"/>
    </source>
</evidence>
<proteinExistence type="predicted"/>
<feature type="repeat" description="TPR" evidence="3">
    <location>
        <begin position="58"/>
        <end position="91"/>
    </location>
</feature>
<evidence type="ECO:0000256" key="4">
    <source>
        <dbReference type="SAM" id="MobiDB-lite"/>
    </source>
</evidence>
<keyword evidence="7" id="KW-1185">Reference proteome</keyword>
<evidence type="ECO:0000256" key="2">
    <source>
        <dbReference type="ARBA" id="ARBA00022803"/>
    </source>
</evidence>
<dbReference type="EMBL" id="RBXP01000015">
    <property type="protein sequence ID" value="RKT58159.1"/>
    <property type="molecule type" value="Genomic_DNA"/>
</dbReference>
<evidence type="ECO:0000256" key="1">
    <source>
        <dbReference type="ARBA" id="ARBA00022737"/>
    </source>
</evidence>
<dbReference type="InterPro" id="IPR011990">
    <property type="entry name" value="TPR-like_helical_dom_sf"/>
</dbReference>
<dbReference type="SUPFAM" id="SSF48452">
    <property type="entry name" value="TPR-like"/>
    <property type="match status" value="1"/>
</dbReference>
<dbReference type="InterPro" id="IPR013360">
    <property type="entry name" value="Pilus_4_PilW"/>
</dbReference>
<evidence type="ECO:0000256" key="3">
    <source>
        <dbReference type="PROSITE-ProRule" id="PRU00339"/>
    </source>
</evidence>
<dbReference type="RefSeq" id="WP_245985662.1">
    <property type="nucleotide sequence ID" value="NZ_RBXP01000015.1"/>
</dbReference>
<feature type="repeat" description="TPR" evidence="3">
    <location>
        <begin position="92"/>
        <end position="125"/>
    </location>
</feature>
<dbReference type="PROSITE" id="PS50005">
    <property type="entry name" value="TPR"/>
    <property type="match status" value="2"/>
</dbReference>
<dbReference type="Pfam" id="PF13424">
    <property type="entry name" value="TPR_12"/>
    <property type="match status" value="1"/>
</dbReference>
<comment type="caution">
    <text evidence="6">The sequence shown here is derived from an EMBL/GenBank/DDBJ whole genome shotgun (WGS) entry which is preliminary data.</text>
</comment>
<organism evidence="6 7">
    <name type="scientific">Azonexus fungiphilus</name>
    <dbReference type="NCBI Taxonomy" id="146940"/>
    <lineage>
        <taxon>Bacteria</taxon>
        <taxon>Pseudomonadati</taxon>
        <taxon>Pseudomonadota</taxon>
        <taxon>Betaproteobacteria</taxon>
        <taxon>Rhodocyclales</taxon>
        <taxon>Azonexaceae</taxon>
        <taxon>Azonexus</taxon>
    </lineage>
</organism>
<gene>
    <name evidence="6" type="ORF">DFR40_2102</name>
</gene>
<dbReference type="Pfam" id="PF13432">
    <property type="entry name" value="TPR_16"/>
    <property type="match status" value="1"/>
</dbReference>
<reference evidence="6 7" key="1">
    <citation type="submission" date="2018-10" db="EMBL/GenBank/DDBJ databases">
        <title>Genomic Encyclopedia of Type Strains, Phase IV (KMG-IV): sequencing the most valuable type-strain genomes for metagenomic binning, comparative biology and taxonomic classification.</title>
        <authorList>
            <person name="Goeker M."/>
        </authorList>
    </citation>
    <scope>NUCLEOTIDE SEQUENCE [LARGE SCALE GENOMIC DNA]</scope>
    <source>
        <strain evidence="6 7">DSM 23841</strain>
    </source>
</reference>
<protein>
    <submittedName>
        <fullName evidence="6">Type IV pilus assembly protein PilF</fullName>
    </submittedName>
</protein>
<feature type="compositionally biased region" description="Low complexity" evidence="4">
    <location>
        <begin position="35"/>
        <end position="48"/>
    </location>
</feature>
<dbReference type="NCBIfam" id="TIGR02521">
    <property type="entry name" value="type_IV_pilW"/>
    <property type="match status" value="1"/>
</dbReference>
<dbReference type="Proteomes" id="UP000270626">
    <property type="component" value="Unassembled WGS sequence"/>
</dbReference>